<keyword evidence="3" id="KW-1185">Reference proteome</keyword>
<feature type="chain" id="PRO_5019861532" description="Outer membrane protein with beta-barrel domain" evidence="1">
    <location>
        <begin position="19"/>
        <end position="421"/>
    </location>
</feature>
<organism evidence="2 3">
    <name type="scientific">Mucilaginibacter gracilis</name>
    <dbReference type="NCBI Taxonomy" id="423350"/>
    <lineage>
        <taxon>Bacteria</taxon>
        <taxon>Pseudomonadati</taxon>
        <taxon>Bacteroidota</taxon>
        <taxon>Sphingobacteriia</taxon>
        <taxon>Sphingobacteriales</taxon>
        <taxon>Sphingobacteriaceae</taxon>
        <taxon>Mucilaginibacter</taxon>
    </lineage>
</organism>
<feature type="signal peptide" evidence="1">
    <location>
        <begin position="1"/>
        <end position="18"/>
    </location>
</feature>
<accession>A0A495ITV2</accession>
<evidence type="ECO:0000256" key="1">
    <source>
        <dbReference type="SAM" id="SignalP"/>
    </source>
</evidence>
<gene>
    <name evidence="2" type="ORF">BDD43_0292</name>
</gene>
<name>A0A495ITV2_9SPHI</name>
<proteinExistence type="predicted"/>
<dbReference type="EMBL" id="RBKU01000001">
    <property type="protein sequence ID" value="RKR80196.1"/>
    <property type="molecule type" value="Genomic_DNA"/>
</dbReference>
<evidence type="ECO:0008006" key="4">
    <source>
        <dbReference type="Google" id="ProtNLM"/>
    </source>
</evidence>
<comment type="caution">
    <text evidence="2">The sequence shown here is derived from an EMBL/GenBank/DDBJ whole genome shotgun (WGS) entry which is preliminary data.</text>
</comment>
<dbReference type="RefSeq" id="WP_121195891.1">
    <property type="nucleotide sequence ID" value="NZ_RBKU01000001.1"/>
</dbReference>
<keyword evidence="1" id="KW-0732">Signal</keyword>
<evidence type="ECO:0000313" key="3">
    <source>
        <dbReference type="Proteomes" id="UP000268007"/>
    </source>
</evidence>
<dbReference type="AlphaFoldDB" id="A0A495ITV2"/>
<dbReference type="OrthoDB" id="677565at2"/>
<reference evidence="2 3" key="1">
    <citation type="submission" date="2018-10" db="EMBL/GenBank/DDBJ databases">
        <title>Genomic Encyclopedia of Archaeal and Bacterial Type Strains, Phase II (KMG-II): from individual species to whole genera.</title>
        <authorList>
            <person name="Goeker M."/>
        </authorList>
    </citation>
    <scope>NUCLEOTIDE SEQUENCE [LARGE SCALE GENOMIC DNA]</scope>
    <source>
        <strain evidence="2 3">DSM 18602</strain>
    </source>
</reference>
<sequence>MKKYFTTLLLLIPLITLAQSNYKPGYIINLNGDTVKGFVDYKDWNQNPKSINFKTGNNTQVDKQNTNNTQAFAVTGFEYYKRFTLAISMAKTNTSDLSTGMDSSSTTSAVFLRLITGGKNVSLYSFTDSLKTRYFIAEGNSVPTELTYRVFINPEDGSKTVTQTIYRRQLQVLIARYQPADKKTANQIQFSDYSESDLQKIVSKINGPNGQSKIKVESQNGLRFYVGLAANGTKTTSQGTAYLNSTSSTVNFFPEVHVGMDAFFNKNVGTVLIRTELSVTANKGNYNLQGAADGLLLAENITFNQKIITLNPQFLYNFYNKPTAKIYLAVGVGFNASFISNEKRNTSYYSLFDGAFVTSNVLTFNNSSSLLIDVTTKAGFTLNNKFDIYVGFSPEGSVNSRNTPLNIAFYKAGINYLFGKK</sequence>
<dbReference type="Proteomes" id="UP000268007">
    <property type="component" value="Unassembled WGS sequence"/>
</dbReference>
<protein>
    <recommendedName>
        <fullName evidence="4">Outer membrane protein with beta-barrel domain</fullName>
    </recommendedName>
</protein>
<evidence type="ECO:0000313" key="2">
    <source>
        <dbReference type="EMBL" id="RKR80196.1"/>
    </source>
</evidence>